<dbReference type="EMBL" id="JAVIJP010000017">
    <property type="protein sequence ID" value="KAL3641144.1"/>
    <property type="molecule type" value="Genomic_DNA"/>
</dbReference>
<organism evidence="2 3">
    <name type="scientific">Castilleja foliolosa</name>
    <dbReference type="NCBI Taxonomy" id="1961234"/>
    <lineage>
        <taxon>Eukaryota</taxon>
        <taxon>Viridiplantae</taxon>
        <taxon>Streptophyta</taxon>
        <taxon>Embryophyta</taxon>
        <taxon>Tracheophyta</taxon>
        <taxon>Spermatophyta</taxon>
        <taxon>Magnoliopsida</taxon>
        <taxon>eudicotyledons</taxon>
        <taxon>Gunneridae</taxon>
        <taxon>Pentapetalae</taxon>
        <taxon>asterids</taxon>
        <taxon>lamiids</taxon>
        <taxon>Lamiales</taxon>
        <taxon>Orobanchaceae</taxon>
        <taxon>Pedicularideae</taxon>
        <taxon>Castillejinae</taxon>
        <taxon>Castilleja</taxon>
    </lineage>
</organism>
<dbReference type="AlphaFoldDB" id="A0ABD3DH21"/>
<sequence>MMDWANLSGDLLSLIHSKLVGEDAHNFVLVCRSFKAIATASPYHYSPCLMHYTKMNRLWNFSQFDNCVHMRLSYLENAYIRCSNFGWLLMSRVNHTLFFFDPFNNRKIELPCKPSYGYTTFCFSHPPTSPDCAVVGFATIYEGDKAIVKICVLTHWSDAWEETKYKDPKINFCVSRGAPVFHRGLIYLSNVEGDVATFDIKKHGCKSAWVVNNNCLKDYRYNKEIKEHFLFKIRGEEEALFCVMLVNGERNVKLYRFSKTRMKWRLEKDIGDKVLHLSHYSSFGDTAHLKCMANRIYFPRFHSDSAVYYSFATAMYHSHDGHFSSTNSYDIKRLDFATWIMPAPTPESSSRGILTWFYRT</sequence>
<dbReference type="Proteomes" id="UP001632038">
    <property type="component" value="Unassembled WGS sequence"/>
</dbReference>
<dbReference type="Pfam" id="PF03478">
    <property type="entry name" value="Beta-prop_KIB1-4"/>
    <property type="match status" value="1"/>
</dbReference>
<name>A0ABD3DH21_9LAMI</name>
<feature type="domain" description="KIB1-4 beta-propeller" evidence="1">
    <location>
        <begin position="75"/>
        <end position="304"/>
    </location>
</feature>
<comment type="caution">
    <text evidence="2">The sequence shown here is derived from an EMBL/GenBank/DDBJ whole genome shotgun (WGS) entry which is preliminary data.</text>
</comment>
<accession>A0ABD3DH21</accession>
<gene>
    <name evidence="2" type="ORF">CASFOL_016112</name>
</gene>
<keyword evidence="3" id="KW-1185">Reference proteome</keyword>
<protein>
    <recommendedName>
        <fullName evidence="1">KIB1-4 beta-propeller domain-containing protein</fullName>
    </recommendedName>
</protein>
<evidence type="ECO:0000259" key="1">
    <source>
        <dbReference type="Pfam" id="PF03478"/>
    </source>
</evidence>
<dbReference type="PANTHER" id="PTHR33127:SF5">
    <property type="entry name" value="TRANSMEMBRANE PROTEIN"/>
    <property type="match status" value="1"/>
</dbReference>
<proteinExistence type="predicted"/>
<dbReference type="InterPro" id="IPR005174">
    <property type="entry name" value="KIB1-4_b-propeller"/>
</dbReference>
<evidence type="ECO:0000313" key="2">
    <source>
        <dbReference type="EMBL" id="KAL3641144.1"/>
    </source>
</evidence>
<evidence type="ECO:0000313" key="3">
    <source>
        <dbReference type="Proteomes" id="UP001632038"/>
    </source>
</evidence>
<dbReference type="PANTHER" id="PTHR33127">
    <property type="entry name" value="TRANSMEMBRANE PROTEIN"/>
    <property type="match status" value="1"/>
</dbReference>
<reference evidence="3" key="1">
    <citation type="journal article" date="2024" name="IScience">
        <title>Strigolactones Initiate the Formation of Haustorium-like Structures in Castilleja.</title>
        <authorList>
            <person name="Buerger M."/>
            <person name="Peterson D."/>
            <person name="Chory J."/>
        </authorList>
    </citation>
    <scope>NUCLEOTIDE SEQUENCE [LARGE SCALE GENOMIC DNA]</scope>
</reference>